<reference evidence="7" key="1">
    <citation type="submission" date="2020-05" db="EMBL/GenBank/DDBJ databases">
        <title>Phylogenomic resolution of chytrid fungi.</title>
        <authorList>
            <person name="Stajich J.E."/>
            <person name="Amses K."/>
            <person name="Simmons R."/>
            <person name="Seto K."/>
            <person name="Myers J."/>
            <person name="Bonds A."/>
            <person name="Quandt C.A."/>
            <person name="Barry K."/>
            <person name="Liu P."/>
            <person name="Grigoriev I."/>
            <person name="Longcore J.E."/>
            <person name="James T.Y."/>
        </authorList>
    </citation>
    <scope>NUCLEOTIDE SEQUENCE</scope>
    <source>
        <strain evidence="7">JEL0513</strain>
    </source>
</reference>
<evidence type="ECO:0000313" key="8">
    <source>
        <dbReference type="Proteomes" id="UP001211907"/>
    </source>
</evidence>
<feature type="region of interest" description="Disordered" evidence="5">
    <location>
        <begin position="84"/>
        <end position="136"/>
    </location>
</feature>
<feature type="compositionally biased region" description="Acidic residues" evidence="5">
    <location>
        <begin position="88"/>
        <end position="109"/>
    </location>
</feature>
<sequence length="697" mass="76593">MSSRFLISQAELSALLPINIAAFLVTMSAIMFGASIARVVHILWVSYDNGSYSCNYNSPSALRGGKKLDGIFVDELDLIQQTHQIHDDEIDDQDDISDNNEDDSDEENVIELLQQVQQQQQQPLPPPPLVRRDSAQSDDHDMNCLHFLALSNEHHDQISHMMQTEQLTKKKFKLEQRRMIRQLRQSSHNRRLFLTAITFPSDPILPVRSRPLDINARVKFHGLAPLHFAAMNASVEFVTALLENGADVNITDTHLRTPLRLAANMRRIDIIAVLLNHPSCVDIPDADGTTAFRSAVFRGDIEVVRAMLAARVALAHAPLEGGAEDAESGIHALHVAASFGSLDMVNVLVCYGCAQVDVCDALGRTPLMYAATKGKWEAVSHLLTLSDIGQENQILSKTIVCADVNAKDALGWTALHYAAVATKSDPILTIETLLQYGATVDAKESRYALTPLHMAAKSGHVEILKVLLKNGADIYSRTTDNRTCLCFAAYGAHISCIEALISHSPDVVQQKSKVLNTTWALSAIAVEVPRAIFRFIWSLLFSFRPDTTFNPTPTLSLTQTSPPPPLSPLHLALRGENTQVISVLLAAGADINAGIPVETASVAFAIFNRTFKRLFYVRSKHESKKKTANNLDDDAVLYVHSACFALALDNADAALQILSHPTQTCMAGLLQMLVMLAMSLASARWDVSRRILLRTPA</sequence>
<protein>
    <recommendedName>
        <fullName evidence="1">protein S-acyltransferase</fullName>
        <ecNumber evidence="1">2.3.1.225</ecNumber>
    </recommendedName>
</protein>
<dbReference type="SMART" id="SM00248">
    <property type="entry name" value="ANK"/>
    <property type="match status" value="9"/>
</dbReference>
<feature type="compositionally biased region" description="Low complexity" evidence="5">
    <location>
        <begin position="112"/>
        <end position="122"/>
    </location>
</feature>
<evidence type="ECO:0000256" key="1">
    <source>
        <dbReference type="ARBA" id="ARBA00012210"/>
    </source>
</evidence>
<dbReference type="Gene3D" id="1.25.40.20">
    <property type="entry name" value="Ankyrin repeat-containing domain"/>
    <property type="match status" value="3"/>
</dbReference>
<dbReference type="InterPro" id="IPR036770">
    <property type="entry name" value="Ankyrin_rpt-contain_sf"/>
</dbReference>
<dbReference type="Pfam" id="PF12796">
    <property type="entry name" value="Ank_2"/>
    <property type="match status" value="3"/>
</dbReference>
<keyword evidence="2" id="KW-0677">Repeat</keyword>
<dbReference type="SUPFAM" id="SSF48403">
    <property type="entry name" value="Ankyrin repeat"/>
    <property type="match status" value="1"/>
</dbReference>
<dbReference type="AlphaFoldDB" id="A0AAD5XES7"/>
<keyword evidence="8" id="KW-1185">Reference proteome</keyword>
<dbReference type="InterPro" id="IPR002110">
    <property type="entry name" value="Ankyrin_rpt"/>
</dbReference>
<feature type="repeat" description="ANK" evidence="4">
    <location>
        <begin position="564"/>
        <end position="593"/>
    </location>
</feature>
<dbReference type="PRINTS" id="PR01415">
    <property type="entry name" value="ANKYRIN"/>
</dbReference>
<dbReference type="Pfam" id="PF00023">
    <property type="entry name" value="Ank"/>
    <property type="match status" value="1"/>
</dbReference>
<evidence type="ECO:0000313" key="7">
    <source>
        <dbReference type="EMBL" id="KAJ3114768.1"/>
    </source>
</evidence>
<evidence type="ECO:0000256" key="5">
    <source>
        <dbReference type="SAM" id="MobiDB-lite"/>
    </source>
</evidence>
<feature type="non-terminal residue" evidence="7">
    <location>
        <position position="1"/>
    </location>
</feature>
<accession>A0AAD5XES7</accession>
<feature type="repeat" description="ANK" evidence="4">
    <location>
        <begin position="221"/>
        <end position="253"/>
    </location>
</feature>
<comment type="caution">
    <text evidence="7">The sequence shown here is derived from an EMBL/GenBank/DDBJ whole genome shotgun (WGS) entry which is preliminary data.</text>
</comment>
<dbReference type="PROSITE" id="PS50088">
    <property type="entry name" value="ANK_REPEAT"/>
    <property type="match status" value="4"/>
</dbReference>
<keyword evidence="6" id="KW-0472">Membrane</keyword>
<dbReference type="Proteomes" id="UP001211907">
    <property type="component" value="Unassembled WGS sequence"/>
</dbReference>
<feature type="repeat" description="ANK" evidence="4">
    <location>
        <begin position="410"/>
        <end position="445"/>
    </location>
</feature>
<dbReference type="PANTHER" id="PTHR24161:SF85">
    <property type="entry name" value="PALMITOYLTRANSFERASE HIP14"/>
    <property type="match status" value="1"/>
</dbReference>
<gene>
    <name evidence="7" type="primary">ANKRD16</name>
    <name evidence="7" type="ORF">HK100_001559</name>
</gene>
<evidence type="ECO:0000256" key="4">
    <source>
        <dbReference type="PROSITE-ProRule" id="PRU00023"/>
    </source>
</evidence>
<evidence type="ECO:0000256" key="2">
    <source>
        <dbReference type="ARBA" id="ARBA00022737"/>
    </source>
</evidence>
<evidence type="ECO:0000256" key="6">
    <source>
        <dbReference type="SAM" id="Phobius"/>
    </source>
</evidence>
<feature type="repeat" description="ANK" evidence="4">
    <location>
        <begin position="447"/>
        <end position="479"/>
    </location>
</feature>
<organism evidence="7 8">
    <name type="scientific">Physocladia obscura</name>
    <dbReference type="NCBI Taxonomy" id="109957"/>
    <lineage>
        <taxon>Eukaryota</taxon>
        <taxon>Fungi</taxon>
        <taxon>Fungi incertae sedis</taxon>
        <taxon>Chytridiomycota</taxon>
        <taxon>Chytridiomycota incertae sedis</taxon>
        <taxon>Chytridiomycetes</taxon>
        <taxon>Chytridiales</taxon>
        <taxon>Chytriomycetaceae</taxon>
        <taxon>Physocladia</taxon>
    </lineage>
</organism>
<feature type="transmembrane region" description="Helical" evidence="6">
    <location>
        <begin position="12"/>
        <end position="34"/>
    </location>
</feature>
<keyword evidence="6" id="KW-0812">Transmembrane</keyword>
<evidence type="ECO:0000256" key="3">
    <source>
        <dbReference type="ARBA" id="ARBA00023043"/>
    </source>
</evidence>
<dbReference type="PROSITE" id="PS50297">
    <property type="entry name" value="ANK_REP_REGION"/>
    <property type="match status" value="4"/>
</dbReference>
<name>A0AAD5XES7_9FUNG</name>
<keyword evidence="3 4" id="KW-0040">ANK repeat</keyword>
<dbReference type="GO" id="GO:0019706">
    <property type="term" value="F:protein-cysteine S-palmitoyltransferase activity"/>
    <property type="evidence" value="ECO:0007669"/>
    <property type="project" value="UniProtKB-EC"/>
</dbReference>
<dbReference type="PANTHER" id="PTHR24161">
    <property type="entry name" value="ANK_REP_REGION DOMAIN-CONTAINING PROTEIN-RELATED"/>
    <property type="match status" value="1"/>
</dbReference>
<dbReference type="EC" id="2.3.1.225" evidence="1"/>
<keyword evidence="6" id="KW-1133">Transmembrane helix</keyword>
<dbReference type="EMBL" id="JADGJH010001342">
    <property type="protein sequence ID" value="KAJ3114768.1"/>
    <property type="molecule type" value="Genomic_DNA"/>
</dbReference>
<proteinExistence type="predicted"/>